<protein>
    <submittedName>
        <fullName evidence="7">Helicase-like protein</fullName>
    </submittedName>
</protein>
<evidence type="ECO:0000256" key="3">
    <source>
        <dbReference type="ARBA" id="ARBA00022806"/>
    </source>
</evidence>
<evidence type="ECO:0000313" key="8">
    <source>
        <dbReference type="Proteomes" id="UP000275394"/>
    </source>
</evidence>
<keyword evidence="4" id="KW-0067">ATP-binding</keyword>
<feature type="domain" description="Helicase ATP-binding" evidence="5">
    <location>
        <begin position="284"/>
        <end position="458"/>
    </location>
</feature>
<dbReference type="PANTHER" id="PTHR47961:SF6">
    <property type="entry name" value="DNA-DIRECTED DNA POLYMERASE"/>
    <property type="match status" value="1"/>
</dbReference>
<dbReference type="OrthoDB" id="9815222at2"/>
<dbReference type="Gene3D" id="3.40.50.300">
    <property type="entry name" value="P-loop containing nucleotide triphosphate hydrolases"/>
    <property type="match status" value="2"/>
</dbReference>
<keyword evidence="2" id="KW-0378">Hydrolase</keyword>
<evidence type="ECO:0000259" key="6">
    <source>
        <dbReference type="PROSITE" id="PS51194"/>
    </source>
</evidence>
<dbReference type="EMBL" id="RKHR01000004">
    <property type="protein sequence ID" value="ROS02083.1"/>
    <property type="molecule type" value="Genomic_DNA"/>
</dbReference>
<dbReference type="RefSeq" id="WP_123712819.1">
    <property type="nucleotide sequence ID" value="NZ_RKHR01000004.1"/>
</dbReference>
<comment type="caution">
    <text evidence="7">The sequence shown here is derived from an EMBL/GenBank/DDBJ whole genome shotgun (WGS) entry which is preliminary data.</text>
</comment>
<dbReference type="InterPro" id="IPR027417">
    <property type="entry name" value="P-loop_NTPase"/>
</dbReference>
<dbReference type="PROSITE" id="PS51194">
    <property type="entry name" value="HELICASE_CTER"/>
    <property type="match status" value="1"/>
</dbReference>
<dbReference type="AlphaFoldDB" id="A0A3N2DQJ6"/>
<dbReference type="InterPro" id="IPR014001">
    <property type="entry name" value="Helicase_ATP-bd"/>
</dbReference>
<evidence type="ECO:0000256" key="1">
    <source>
        <dbReference type="ARBA" id="ARBA00022741"/>
    </source>
</evidence>
<feature type="domain" description="Helicase C-terminal" evidence="6">
    <location>
        <begin position="516"/>
        <end position="713"/>
    </location>
</feature>
<dbReference type="SMART" id="SM00487">
    <property type="entry name" value="DEXDc"/>
    <property type="match status" value="1"/>
</dbReference>
<dbReference type="InterPro" id="IPR050474">
    <property type="entry name" value="Hel308_SKI2-like"/>
</dbReference>
<evidence type="ECO:0000256" key="2">
    <source>
        <dbReference type="ARBA" id="ARBA00022801"/>
    </source>
</evidence>
<keyword evidence="1" id="KW-0547">Nucleotide-binding</keyword>
<gene>
    <name evidence="7" type="ORF">EDC56_2534</name>
</gene>
<organism evidence="7 8">
    <name type="scientific">Sinobacterium caligoides</name>
    <dbReference type="NCBI Taxonomy" id="933926"/>
    <lineage>
        <taxon>Bacteria</taxon>
        <taxon>Pseudomonadati</taxon>
        <taxon>Pseudomonadota</taxon>
        <taxon>Gammaproteobacteria</taxon>
        <taxon>Cellvibrionales</taxon>
        <taxon>Spongiibacteraceae</taxon>
        <taxon>Sinobacterium</taxon>
    </lineage>
</organism>
<dbReference type="PANTHER" id="PTHR47961">
    <property type="entry name" value="DNA POLYMERASE THETA, PUTATIVE (AFU_ORTHOLOGUE AFUA_1G05260)-RELATED"/>
    <property type="match status" value="1"/>
</dbReference>
<dbReference type="SMART" id="SM00490">
    <property type="entry name" value="HELICc"/>
    <property type="match status" value="1"/>
</dbReference>
<dbReference type="Pfam" id="PF00270">
    <property type="entry name" value="DEAD"/>
    <property type="match status" value="1"/>
</dbReference>
<dbReference type="InterPro" id="IPR011545">
    <property type="entry name" value="DEAD/DEAH_box_helicase_dom"/>
</dbReference>
<proteinExistence type="predicted"/>
<dbReference type="GO" id="GO:0016787">
    <property type="term" value="F:hydrolase activity"/>
    <property type="evidence" value="ECO:0007669"/>
    <property type="project" value="UniProtKB-KW"/>
</dbReference>
<dbReference type="Pfam" id="PF00271">
    <property type="entry name" value="Helicase_C"/>
    <property type="match status" value="1"/>
</dbReference>
<name>A0A3N2DQJ6_9GAMM</name>
<evidence type="ECO:0000259" key="5">
    <source>
        <dbReference type="PROSITE" id="PS51192"/>
    </source>
</evidence>
<dbReference type="Proteomes" id="UP000275394">
    <property type="component" value="Unassembled WGS sequence"/>
</dbReference>
<keyword evidence="3 7" id="KW-0347">Helicase</keyword>
<dbReference type="GO" id="GO:0003676">
    <property type="term" value="F:nucleic acid binding"/>
    <property type="evidence" value="ECO:0007669"/>
    <property type="project" value="InterPro"/>
</dbReference>
<dbReference type="GO" id="GO:0004386">
    <property type="term" value="F:helicase activity"/>
    <property type="evidence" value="ECO:0007669"/>
    <property type="project" value="UniProtKB-KW"/>
</dbReference>
<dbReference type="InterPro" id="IPR001650">
    <property type="entry name" value="Helicase_C-like"/>
</dbReference>
<dbReference type="GO" id="GO:0005524">
    <property type="term" value="F:ATP binding"/>
    <property type="evidence" value="ECO:0007669"/>
    <property type="project" value="UniProtKB-KW"/>
</dbReference>
<dbReference type="SUPFAM" id="SSF52540">
    <property type="entry name" value="P-loop containing nucleoside triphosphate hydrolases"/>
    <property type="match status" value="1"/>
</dbReference>
<reference evidence="7 8" key="1">
    <citation type="submission" date="2018-11" db="EMBL/GenBank/DDBJ databases">
        <title>Genomic Encyclopedia of Type Strains, Phase IV (KMG-IV): sequencing the most valuable type-strain genomes for metagenomic binning, comparative biology and taxonomic classification.</title>
        <authorList>
            <person name="Goeker M."/>
        </authorList>
    </citation>
    <scope>NUCLEOTIDE SEQUENCE [LARGE SCALE GENOMIC DNA]</scope>
    <source>
        <strain evidence="7 8">DSM 100316</strain>
    </source>
</reference>
<evidence type="ECO:0000256" key="4">
    <source>
        <dbReference type="ARBA" id="ARBA00022840"/>
    </source>
</evidence>
<dbReference type="PROSITE" id="PS51192">
    <property type="entry name" value="HELICASE_ATP_BIND_1"/>
    <property type="match status" value="1"/>
</dbReference>
<keyword evidence="8" id="KW-1185">Reference proteome</keyword>
<accession>A0A3N2DQJ6</accession>
<evidence type="ECO:0000313" key="7">
    <source>
        <dbReference type="EMBL" id="ROS02083.1"/>
    </source>
</evidence>
<sequence length="1108" mass="125092">MNIDKARELFAEFESDGFVQNLIAQSSAKNILLEVKESEENFPNFTDGLDERITGIAFTYLSIGCALREKGENSDTASTAFEKAGDIIHYINSPDSINNDNSNFLLVISSLSFYLAAQYSKSFIVIKKAEATSPLINLVSCFLKKDFKNLLHEINKVQLNDEYLDDSISQLEDELEKNSKYYSAILSKALNLILEYIYSGKEEFLAIAKDYINDIKELSSIDEEPVTWWIARLLIILINTFYKYSFWSVLPKLIEHKITDNYVTQLALNDPPITEMFYAQYNAVQAMQNSSEIVLSLPTSSGKTRISEIAILEALVNNPNSKVLYLAPFRSLSYEVEESMDKMFSPLGFTTTLLYGGGQYSKLDKALIENSNVIIATPEKAKAIIRADEDIANGIDLLIIDEGHLLGADERLIKIELFIEELKHHIKKNDGKIILLSAVLPNTKDISKWISNDENNIYETDKTIANKRFGIAKWTHAKNINIEWLGEPKSFNQNFIEKFLPPKARTKYFPSNKGEGIASLALKVSQSGTVLLFVAQARYVLTSARRVLKAMGGTVKKHSYRNVNLLETFKLACCEAGAEEIFTLAEYGVLCHFGKLPTEVRVLIEQLMRSEKVKVIVSTSSLGQGVNIGISTVIFSDVFMNHQEERRIGSKDFWNIAGRAGRAFSDIEGKVLYCIDETNWSKERDLQLCESYFDISKMEHAQSGLLAMIKTLKSVAARCKVSFDLLLELVADNDFSTLKEGDRDYSSNFIEIFDWLDDTLLALDYKNNASLSADPSSWIDDVFRCSLAHIQAEKDEEVSQDEVIEFLKRRNKAVVKMAGDPSNWESIVKSGIPLSSSTVLDNYIDHIKEITTIYNESDKGVNNLIEFSKCIENLIQKMPTVSFKHRFDDGEINKVREKWLSAAPLSEITDFENGQEICVSYFSMTLPWAINAIVRKLYDLGLDEEAELMEELALYSEVGVPNIDAIQIYLTGVKSRVAALDLSSVLSGKMKGINKSKLLDLLNKHKIDIELFCTETTLKWVELFDIGLSKEVNIPITEIVDFTLTEPTKSAILNVRKFNNKLYLCSPDFEDKIAITSSKDLPFEDVSNNSKVFFGRNGKIWEMKVRGQ</sequence>